<proteinExistence type="inferred from homology"/>
<name>A0A0F9K353_9ZZZZ</name>
<dbReference type="PROSITE" id="PS00217">
    <property type="entry name" value="SUGAR_TRANSPORT_2"/>
    <property type="match status" value="1"/>
</dbReference>
<comment type="subcellular location">
    <subcellularLocation>
        <location evidence="1">Membrane</location>
        <topology evidence="1">Multi-pass membrane protein</topology>
    </subcellularLocation>
</comment>
<evidence type="ECO:0000313" key="9">
    <source>
        <dbReference type="EMBL" id="KKM76484.1"/>
    </source>
</evidence>
<feature type="transmembrane region" description="Helical" evidence="7">
    <location>
        <begin position="14"/>
        <end position="35"/>
    </location>
</feature>
<evidence type="ECO:0000256" key="6">
    <source>
        <dbReference type="ARBA" id="ARBA00023136"/>
    </source>
</evidence>
<dbReference type="Pfam" id="PF00083">
    <property type="entry name" value="Sugar_tr"/>
    <property type="match status" value="1"/>
</dbReference>
<evidence type="ECO:0000256" key="7">
    <source>
        <dbReference type="SAM" id="Phobius"/>
    </source>
</evidence>
<gene>
    <name evidence="9" type="ORF">LCGC14_1379600</name>
</gene>
<dbReference type="PROSITE" id="PS50850">
    <property type="entry name" value="MFS"/>
    <property type="match status" value="1"/>
</dbReference>
<evidence type="ECO:0000256" key="2">
    <source>
        <dbReference type="ARBA" id="ARBA00010992"/>
    </source>
</evidence>
<evidence type="ECO:0000256" key="4">
    <source>
        <dbReference type="ARBA" id="ARBA00022692"/>
    </source>
</evidence>
<dbReference type="EMBL" id="LAZR01008801">
    <property type="protein sequence ID" value="KKM76484.1"/>
    <property type="molecule type" value="Genomic_DNA"/>
</dbReference>
<evidence type="ECO:0000259" key="8">
    <source>
        <dbReference type="PROSITE" id="PS50850"/>
    </source>
</evidence>
<dbReference type="InterPro" id="IPR005829">
    <property type="entry name" value="Sugar_transporter_CS"/>
</dbReference>
<feature type="non-terminal residue" evidence="9">
    <location>
        <position position="1"/>
    </location>
</feature>
<reference evidence="9" key="1">
    <citation type="journal article" date="2015" name="Nature">
        <title>Complex archaea that bridge the gap between prokaryotes and eukaryotes.</title>
        <authorList>
            <person name="Spang A."/>
            <person name="Saw J.H."/>
            <person name="Jorgensen S.L."/>
            <person name="Zaremba-Niedzwiedzka K."/>
            <person name="Martijn J."/>
            <person name="Lind A.E."/>
            <person name="van Eijk R."/>
            <person name="Schleper C."/>
            <person name="Guy L."/>
            <person name="Ettema T.J."/>
        </authorList>
    </citation>
    <scope>NUCLEOTIDE SEQUENCE</scope>
</reference>
<dbReference type="InterPro" id="IPR050814">
    <property type="entry name" value="Myo-inositol_Transporter"/>
</dbReference>
<accession>A0A0F9K353</accession>
<dbReference type="PANTHER" id="PTHR48020">
    <property type="entry name" value="PROTON MYO-INOSITOL COTRANSPORTER"/>
    <property type="match status" value="1"/>
</dbReference>
<sequence length="142" mass="15880">AILSTVPRTYIELIVVRFLGGLAVGVASVLSPIYIAEIAPARIRGRLVSINQFTIVFGMLLTNFTNWLVVDTGPNNWRWMFLFEAPFAILFFIALFFIPESPRWLVKADKGDREKAGNDARREETAARLPALSRLGVVMLQG</sequence>
<dbReference type="Gene3D" id="1.20.1250.20">
    <property type="entry name" value="MFS general substrate transporter like domains"/>
    <property type="match status" value="1"/>
</dbReference>
<dbReference type="GO" id="GO:0022857">
    <property type="term" value="F:transmembrane transporter activity"/>
    <property type="evidence" value="ECO:0007669"/>
    <property type="project" value="InterPro"/>
</dbReference>
<evidence type="ECO:0000256" key="3">
    <source>
        <dbReference type="ARBA" id="ARBA00022448"/>
    </source>
</evidence>
<dbReference type="InterPro" id="IPR036259">
    <property type="entry name" value="MFS_trans_sf"/>
</dbReference>
<keyword evidence="4 7" id="KW-0812">Transmembrane</keyword>
<dbReference type="SUPFAM" id="SSF103473">
    <property type="entry name" value="MFS general substrate transporter"/>
    <property type="match status" value="1"/>
</dbReference>
<keyword evidence="3" id="KW-0813">Transport</keyword>
<dbReference type="PANTHER" id="PTHR48020:SF12">
    <property type="entry name" value="PROTON MYO-INOSITOL COTRANSPORTER"/>
    <property type="match status" value="1"/>
</dbReference>
<comment type="similarity">
    <text evidence="2">Belongs to the major facilitator superfamily. Sugar transporter (TC 2.A.1.1) family.</text>
</comment>
<dbReference type="GO" id="GO:0016020">
    <property type="term" value="C:membrane"/>
    <property type="evidence" value="ECO:0007669"/>
    <property type="project" value="UniProtKB-SubCell"/>
</dbReference>
<feature type="transmembrane region" description="Helical" evidence="7">
    <location>
        <begin position="77"/>
        <end position="98"/>
    </location>
</feature>
<feature type="transmembrane region" description="Helical" evidence="7">
    <location>
        <begin position="47"/>
        <end position="65"/>
    </location>
</feature>
<organism evidence="9">
    <name type="scientific">marine sediment metagenome</name>
    <dbReference type="NCBI Taxonomy" id="412755"/>
    <lineage>
        <taxon>unclassified sequences</taxon>
        <taxon>metagenomes</taxon>
        <taxon>ecological metagenomes</taxon>
    </lineage>
</organism>
<keyword evidence="5 7" id="KW-1133">Transmembrane helix</keyword>
<comment type="caution">
    <text evidence="9">The sequence shown here is derived from an EMBL/GenBank/DDBJ whole genome shotgun (WGS) entry which is preliminary data.</text>
</comment>
<dbReference type="AlphaFoldDB" id="A0A0F9K353"/>
<dbReference type="InterPro" id="IPR005828">
    <property type="entry name" value="MFS_sugar_transport-like"/>
</dbReference>
<protein>
    <recommendedName>
        <fullName evidence="8">Major facilitator superfamily (MFS) profile domain-containing protein</fullName>
    </recommendedName>
</protein>
<evidence type="ECO:0000256" key="1">
    <source>
        <dbReference type="ARBA" id="ARBA00004141"/>
    </source>
</evidence>
<keyword evidence="6 7" id="KW-0472">Membrane</keyword>
<feature type="domain" description="Major facilitator superfamily (MFS) profile" evidence="8">
    <location>
        <begin position="1"/>
        <end position="142"/>
    </location>
</feature>
<dbReference type="InterPro" id="IPR020846">
    <property type="entry name" value="MFS_dom"/>
</dbReference>
<evidence type="ECO:0000256" key="5">
    <source>
        <dbReference type="ARBA" id="ARBA00022989"/>
    </source>
</evidence>